<feature type="domain" description="Reverse transcriptase Ty1/copia-type" evidence="1">
    <location>
        <begin position="26"/>
        <end position="101"/>
    </location>
</feature>
<name>A0AAW1JI48_POPJA</name>
<dbReference type="EMBL" id="JASPKY010000379">
    <property type="protein sequence ID" value="KAK9702951.1"/>
    <property type="molecule type" value="Genomic_DNA"/>
</dbReference>
<dbReference type="AlphaFoldDB" id="A0AAW1JI48"/>
<dbReference type="Pfam" id="PF07727">
    <property type="entry name" value="RVT_2"/>
    <property type="match status" value="1"/>
</dbReference>
<keyword evidence="2" id="KW-0695">RNA-directed DNA polymerase</keyword>
<evidence type="ECO:0000313" key="2">
    <source>
        <dbReference type="EMBL" id="KAK9702951.1"/>
    </source>
</evidence>
<gene>
    <name evidence="2" type="ORF">QE152_g29641</name>
</gene>
<keyword evidence="3" id="KW-1185">Reference proteome</keyword>
<reference evidence="2 3" key="1">
    <citation type="journal article" date="2024" name="BMC Genomics">
        <title>De novo assembly and annotation of Popillia japonica's genome with initial clues to its potential as an invasive pest.</title>
        <authorList>
            <person name="Cucini C."/>
            <person name="Boschi S."/>
            <person name="Funari R."/>
            <person name="Cardaioli E."/>
            <person name="Iannotti N."/>
            <person name="Marturano G."/>
            <person name="Paoli F."/>
            <person name="Bruttini M."/>
            <person name="Carapelli A."/>
            <person name="Frati F."/>
            <person name="Nardi F."/>
        </authorList>
    </citation>
    <scope>NUCLEOTIDE SEQUENCE [LARGE SCALE GENOMIC DNA]</scope>
    <source>
        <strain evidence="2">DMR45628</strain>
    </source>
</reference>
<comment type="caution">
    <text evidence="2">The sequence shown here is derived from an EMBL/GenBank/DDBJ whole genome shotgun (WGS) entry which is preliminary data.</text>
</comment>
<keyword evidence="2" id="KW-0548">Nucleotidyltransferase</keyword>
<dbReference type="Proteomes" id="UP001458880">
    <property type="component" value="Unassembled WGS sequence"/>
</dbReference>
<organism evidence="2 3">
    <name type="scientific">Popillia japonica</name>
    <name type="common">Japanese beetle</name>
    <dbReference type="NCBI Taxonomy" id="7064"/>
    <lineage>
        <taxon>Eukaryota</taxon>
        <taxon>Metazoa</taxon>
        <taxon>Ecdysozoa</taxon>
        <taxon>Arthropoda</taxon>
        <taxon>Hexapoda</taxon>
        <taxon>Insecta</taxon>
        <taxon>Pterygota</taxon>
        <taxon>Neoptera</taxon>
        <taxon>Endopterygota</taxon>
        <taxon>Coleoptera</taxon>
        <taxon>Polyphaga</taxon>
        <taxon>Scarabaeiformia</taxon>
        <taxon>Scarabaeidae</taxon>
        <taxon>Rutelinae</taxon>
        <taxon>Popillia</taxon>
    </lineage>
</organism>
<proteinExistence type="predicted"/>
<dbReference type="GO" id="GO:0003964">
    <property type="term" value="F:RNA-directed DNA polymerase activity"/>
    <property type="evidence" value="ECO:0007669"/>
    <property type="project" value="UniProtKB-KW"/>
</dbReference>
<accession>A0AAW1JI48</accession>
<evidence type="ECO:0000259" key="1">
    <source>
        <dbReference type="Pfam" id="PF07727"/>
    </source>
</evidence>
<dbReference type="InterPro" id="IPR013103">
    <property type="entry name" value="RVT_2"/>
</dbReference>
<protein>
    <submittedName>
        <fullName evidence="2">Reverse transcriptase (RNA-dependent DNA polymerase)</fullName>
    </submittedName>
</protein>
<keyword evidence="2" id="KW-0808">Transferase</keyword>
<evidence type="ECO:0000313" key="3">
    <source>
        <dbReference type="Proteomes" id="UP001458880"/>
    </source>
</evidence>
<sequence length="159" mass="17499">MSFLGGTDEDGDKTLINANDLDQNDYVDDGLVAASDGKEIEEVISYLQHHFEVKALDAKCFLGLQIEQSCDGSISICQEAYAKKVLKRFNMSECATVSTPADCNQNLGDYASDGQDTRRGSICRNAQQCPHQRTAIRILGIMPVMVKIQVSRIVKPLEP</sequence>